<dbReference type="InterPro" id="IPR036361">
    <property type="entry name" value="SAP_dom_sf"/>
</dbReference>
<dbReference type="PANTHER" id="PTHR15683:SF8">
    <property type="entry name" value="SCAFFOLD ATTACHMENT FACTOR B, ISOFORM B"/>
    <property type="match status" value="1"/>
</dbReference>
<dbReference type="SUPFAM" id="SSF68906">
    <property type="entry name" value="SAP domain"/>
    <property type="match status" value="1"/>
</dbReference>
<dbReference type="InterPro" id="IPR012677">
    <property type="entry name" value="Nucleotide-bd_a/b_plait_sf"/>
</dbReference>
<dbReference type="InterPro" id="IPR051738">
    <property type="entry name" value="SAF_Modulators"/>
</dbReference>
<dbReference type="InterPro" id="IPR003034">
    <property type="entry name" value="SAP_dom"/>
</dbReference>
<keyword evidence="2 4" id="KW-0694">RNA-binding</keyword>
<dbReference type="InterPro" id="IPR035979">
    <property type="entry name" value="RBD_domain_sf"/>
</dbReference>
<feature type="compositionally biased region" description="Basic and acidic residues" evidence="5">
    <location>
        <begin position="85"/>
        <end position="96"/>
    </location>
</feature>
<evidence type="ECO:0000256" key="5">
    <source>
        <dbReference type="SAM" id="MobiDB-lite"/>
    </source>
</evidence>
<dbReference type="InterPro" id="IPR000504">
    <property type="entry name" value="RRM_dom"/>
</dbReference>
<feature type="compositionally biased region" description="Basic and acidic residues" evidence="5">
    <location>
        <begin position="331"/>
        <end position="400"/>
    </location>
</feature>
<feature type="compositionally biased region" description="Basic and acidic residues" evidence="5">
    <location>
        <begin position="551"/>
        <end position="564"/>
    </location>
</feature>
<feature type="compositionally biased region" description="Basic and acidic residues" evidence="5">
    <location>
        <begin position="307"/>
        <end position="321"/>
    </location>
</feature>
<gene>
    <name evidence="8" type="ORF">CYNAS_LOCUS7990</name>
</gene>
<dbReference type="EMBL" id="CATQJL010000112">
    <property type="protein sequence ID" value="CAJ0596007.1"/>
    <property type="molecule type" value="Genomic_DNA"/>
</dbReference>
<dbReference type="PROSITE" id="PS50102">
    <property type="entry name" value="RRM"/>
    <property type="match status" value="1"/>
</dbReference>
<dbReference type="SMART" id="SM00360">
    <property type="entry name" value="RRM"/>
    <property type="match status" value="1"/>
</dbReference>
<evidence type="ECO:0000313" key="8">
    <source>
        <dbReference type="EMBL" id="CAJ0596007.1"/>
    </source>
</evidence>
<feature type="domain" description="RRM" evidence="6">
    <location>
        <begin position="202"/>
        <end position="280"/>
    </location>
</feature>
<dbReference type="Proteomes" id="UP001176961">
    <property type="component" value="Unassembled WGS sequence"/>
</dbReference>
<feature type="region of interest" description="Disordered" evidence="5">
    <location>
        <begin position="501"/>
        <end position="639"/>
    </location>
</feature>
<feature type="domain" description="SAP" evidence="7">
    <location>
        <begin position="12"/>
        <end position="46"/>
    </location>
</feature>
<feature type="region of interest" description="Disordered" evidence="5">
    <location>
        <begin position="274"/>
        <end position="479"/>
    </location>
</feature>
<evidence type="ECO:0000259" key="6">
    <source>
        <dbReference type="PROSITE" id="PS50102"/>
    </source>
</evidence>
<evidence type="ECO:0000256" key="4">
    <source>
        <dbReference type="PROSITE-ProRule" id="PRU00176"/>
    </source>
</evidence>
<comment type="subcellular location">
    <subcellularLocation>
        <location evidence="1">Nucleus</location>
    </subcellularLocation>
</comment>
<organism evidence="8 9">
    <name type="scientific">Cylicocyclus nassatus</name>
    <name type="common">Nematode worm</name>
    <dbReference type="NCBI Taxonomy" id="53992"/>
    <lineage>
        <taxon>Eukaryota</taxon>
        <taxon>Metazoa</taxon>
        <taxon>Ecdysozoa</taxon>
        <taxon>Nematoda</taxon>
        <taxon>Chromadorea</taxon>
        <taxon>Rhabditida</taxon>
        <taxon>Rhabditina</taxon>
        <taxon>Rhabditomorpha</taxon>
        <taxon>Strongyloidea</taxon>
        <taxon>Strongylidae</taxon>
        <taxon>Cylicocyclus</taxon>
    </lineage>
</organism>
<dbReference type="SMART" id="SM00513">
    <property type="entry name" value="SAP"/>
    <property type="match status" value="1"/>
</dbReference>
<protein>
    <recommendedName>
        <fullName evidence="10">Scaffold attachment factor B2</fullName>
    </recommendedName>
</protein>
<dbReference type="CDD" id="cd12417">
    <property type="entry name" value="RRM_SAFB_like"/>
    <property type="match status" value="1"/>
</dbReference>
<dbReference type="PROSITE" id="PS50800">
    <property type="entry name" value="SAP"/>
    <property type="match status" value="1"/>
</dbReference>
<feature type="compositionally biased region" description="Polar residues" evidence="5">
    <location>
        <begin position="603"/>
        <end position="615"/>
    </location>
</feature>
<feature type="compositionally biased region" description="Low complexity" evidence="5">
    <location>
        <begin position="653"/>
        <end position="663"/>
    </location>
</feature>
<feature type="compositionally biased region" description="Gly residues" evidence="5">
    <location>
        <begin position="664"/>
        <end position="679"/>
    </location>
</feature>
<dbReference type="AlphaFoldDB" id="A0AA36GPW1"/>
<feature type="compositionally biased region" description="Basic and acidic residues" evidence="5">
    <location>
        <begin position="699"/>
        <end position="708"/>
    </location>
</feature>
<evidence type="ECO:0000256" key="1">
    <source>
        <dbReference type="ARBA" id="ARBA00004123"/>
    </source>
</evidence>
<evidence type="ECO:0008006" key="10">
    <source>
        <dbReference type="Google" id="ProtNLM"/>
    </source>
</evidence>
<name>A0AA36GPW1_CYLNA</name>
<feature type="compositionally biased region" description="Low complexity" evidence="5">
    <location>
        <begin position="283"/>
        <end position="294"/>
    </location>
</feature>
<comment type="caution">
    <text evidence="8">The sequence shown here is derived from an EMBL/GenBank/DDBJ whole genome shotgun (WGS) entry which is preliminary data.</text>
</comment>
<dbReference type="Gene3D" id="1.10.720.30">
    <property type="entry name" value="SAP domain"/>
    <property type="match status" value="1"/>
</dbReference>
<sequence>MTDSVVGEQKLLSELRVTELKQELEKRNLDKNGIKIILTDRLEKALIADGHDPATYLFRVNEVVASPGSVKPQSPAVSPAPAMEHSAEEEKTKEITSENGHGTEAAESHDEAMDTESAEPAKNDENAADLDTSKELVIADEPAAGDTAAATNDEEMLEDPLIDVPTENAAPTAKSAVTVTSAAKTPVQAPVNDDKEKDIASRSIWVRGLTSATKAADLKVLCTEFGKVVRAKIYTSKKQTTSACYGYVTMADTAAAEKAAAALHKTQIRGRTISVEKADRSKVPAVKSASAAAPAKKDTANESSTSTKRDSDRKKEDDASRNAKATSVTSEKSHAKEGKKTESTSTQKRDDSRRSSDRKRDDRERRSTNAERRDSERPKTDSKRETFRRAPARDPRRDSQRTITAARRFPGSTRGVPSRGSLRGRITRPGDRTSSYMSIRRPEAMSQRDLLTLMRRKEEEHRRREAEIEKERALERERERIRFEREQLEKERLQLQLQAALQQQKLAAMSSSRTKDSYLPSSHTSSRARHDYRDSRDTRASKVSSSVHRRSAGDSRHATTDDRSRSRHVGASERSAPSRIERDRSDHKSAPASSRDRSRHESYSSARGHTSSQPAAYSRKEYDRGYTSSRDNATYSSGRGASSYYGAGYGSSTWQGSSSAVGGHSSGGSAWGGRGGTGSNGWSAFGNGTGASSGSSMRYDYDKYQQRY</sequence>
<dbReference type="PANTHER" id="PTHR15683">
    <property type="entry name" value="SCAFFOLD ATTACHMENT FACTOR B-RELATED"/>
    <property type="match status" value="1"/>
</dbReference>
<feature type="compositionally biased region" description="Basic and acidic residues" evidence="5">
    <location>
        <begin position="528"/>
        <end position="540"/>
    </location>
</feature>
<dbReference type="GO" id="GO:0006357">
    <property type="term" value="P:regulation of transcription by RNA polymerase II"/>
    <property type="evidence" value="ECO:0007669"/>
    <property type="project" value="TreeGrafter"/>
</dbReference>
<feature type="compositionally biased region" description="Basic and acidic residues" evidence="5">
    <location>
        <begin position="579"/>
        <end position="602"/>
    </location>
</feature>
<keyword evidence="9" id="KW-1185">Reference proteome</keyword>
<dbReference type="SUPFAM" id="SSF54928">
    <property type="entry name" value="RNA-binding domain, RBD"/>
    <property type="match status" value="1"/>
</dbReference>
<dbReference type="GO" id="GO:0005634">
    <property type="term" value="C:nucleus"/>
    <property type="evidence" value="ECO:0007669"/>
    <property type="project" value="UniProtKB-SubCell"/>
</dbReference>
<evidence type="ECO:0000313" key="9">
    <source>
        <dbReference type="Proteomes" id="UP001176961"/>
    </source>
</evidence>
<dbReference type="GO" id="GO:0003723">
    <property type="term" value="F:RNA binding"/>
    <property type="evidence" value="ECO:0007669"/>
    <property type="project" value="UniProtKB-UniRule"/>
</dbReference>
<feature type="region of interest" description="Disordered" evidence="5">
    <location>
        <begin position="653"/>
        <end position="708"/>
    </location>
</feature>
<evidence type="ECO:0000256" key="2">
    <source>
        <dbReference type="ARBA" id="ARBA00022884"/>
    </source>
</evidence>
<feature type="region of interest" description="Disordered" evidence="5">
    <location>
        <begin position="67"/>
        <end position="128"/>
    </location>
</feature>
<evidence type="ECO:0000259" key="7">
    <source>
        <dbReference type="PROSITE" id="PS50800"/>
    </source>
</evidence>
<evidence type="ECO:0000256" key="3">
    <source>
        <dbReference type="ARBA" id="ARBA00023242"/>
    </source>
</evidence>
<reference evidence="8" key="1">
    <citation type="submission" date="2023-07" db="EMBL/GenBank/DDBJ databases">
        <authorList>
            <consortium name="CYATHOMIX"/>
        </authorList>
    </citation>
    <scope>NUCLEOTIDE SEQUENCE</scope>
    <source>
        <strain evidence="8">N/A</strain>
    </source>
</reference>
<dbReference type="GO" id="GO:0050684">
    <property type="term" value="P:regulation of mRNA processing"/>
    <property type="evidence" value="ECO:0007669"/>
    <property type="project" value="TreeGrafter"/>
</dbReference>
<feature type="compositionally biased region" description="Basic and acidic residues" evidence="5">
    <location>
        <begin position="455"/>
        <end position="479"/>
    </location>
</feature>
<proteinExistence type="predicted"/>
<accession>A0AA36GPW1</accession>
<keyword evidence="3" id="KW-0539">Nucleus</keyword>
<dbReference type="Pfam" id="PF02037">
    <property type="entry name" value="SAP"/>
    <property type="match status" value="1"/>
</dbReference>
<dbReference type="Gene3D" id="3.30.70.330">
    <property type="match status" value="1"/>
</dbReference>
<dbReference type="Pfam" id="PF00076">
    <property type="entry name" value="RRM_1"/>
    <property type="match status" value="1"/>
</dbReference>
<dbReference type="GO" id="GO:0043565">
    <property type="term" value="F:sequence-specific DNA binding"/>
    <property type="evidence" value="ECO:0007669"/>
    <property type="project" value="TreeGrafter"/>
</dbReference>